<evidence type="ECO:0000313" key="1">
    <source>
        <dbReference type="EMBL" id="GIY26171.1"/>
    </source>
</evidence>
<dbReference type="Proteomes" id="UP001054837">
    <property type="component" value="Unassembled WGS sequence"/>
</dbReference>
<proteinExistence type="predicted"/>
<gene>
    <name evidence="1" type="ORF">CDAR_369531</name>
</gene>
<organism evidence="1 2">
    <name type="scientific">Caerostris darwini</name>
    <dbReference type="NCBI Taxonomy" id="1538125"/>
    <lineage>
        <taxon>Eukaryota</taxon>
        <taxon>Metazoa</taxon>
        <taxon>Ecdysozoa</taxon>
        <taxon>Arthropoda</taxon>
        <taxon>Chelicerata</taxon>
        <taxon>Arachnida</taxon>
        <taxon>Araneae</taxon>
        <taxon>Araneomorphae</taxon>
        <taxon>Entelegynae</taxon>
        <taxon>Araneoidea</taxon>
        <taxon>Araneidae</taxon>
        <taxon>Caerostris</taxon>
    </lineage>
</organism>
<name>A0AAV4S0N6_9ARAC</name>
<reference evidence="1 2" key="1">
    <citation type="submission" date="2021-06" db="EMBL/GenBank/DDBJ databases">
        <title>Caerostris darwini draft genome.</title>
        <authorList>
            <person name="Kono N."/>
            <person name="Arakawa K."/>
        </authorList>
    </citation>
    <scope>NUCLEOTIDE SEQUENCE [LARGE SCALE GENOMIC DNA]</scope>
</reference>
<comment type="caution">
    <text evidence="1">The sequence shown here is derived from an EMBL/GenBank/DDBJ whole genome shotgun (WGS) entry which is preliminary data.</text>
</comment>
<dbReference type="AlphaFoldDB" id="A0AAV4S0N6"/>
<sequence length="122" mass="13737">MHLQDTKSSPIATNEYCTSTISGDTLQTFLREPQVTDYVKWYQLLRCLKMVWGMGLVRLPALCFLGRNPSTSEGLLSAFGCRPRKFTASKRVTLLNETHTCIRRNACRVSFFLSLALSVSPS</sequence>
<evidence type="ECO:0000313" key="2">
    <source>
        <dbReference type="Proteomes" id="UP001054837"/>
    </source>
</evidence>
<accession>A0AAV4S0N6</accession>
<keyword evidence="2" id="KW-1185">Reference proteome</keyword>
<dbReference type="EMBL" id="BPLQ01006913">
    <property type="protein sequence ID" value="GIY26171.1"/>
    <property type="molecule type" value="Genomic_DNA"/>
</dbReference>
<protein>
    <submittedName>
        <fullName evidence="1">Uncharacterized protein</fullName>
    </submittedName>
</protein>